<name>A0A6J6ZK89_9ZZZZ</name>
<dbReference type="AlphaFoldDB" id="A0A6J6ZK89"/>
<dbReference type="GO" id="GO:0016020">
    <property type="term" value="C:membrane"/>
    <property type="evidence" value="ECO:0007669"/>
    <property type="project" value="UniProtKB-SubCell"/>
</dbReference>
<comment type="subcellular location">
    <subcellularLocation>
        <location evidence="1">Membrane</location>
        <topology evidence="1">Multi-pass membrane protein</topology>
    </subcellularLocation>
</comment>
<dbReference type="PANTHER" id="PTHR43701:SF5">
    <property type="entry name" value="MEMBRANE TRANSPORTER PROTEIN-RELATED"/>
    <property type="match status" value="1"/>
</dbReference>
<gene>
    <name evidence="6" type="ORF">UFOPK3004_01887</name>
</gene>
<evidence type="ECO:0000256" key="1">
    <source>
        <dbReference type="ARBA" id="ARBA00004141"/>
    </source>
</evidence>
<keyword evidence="2 5" id="KW-0812">Transmembrane</keyword>
<reference evidence="6" key="1">
    <citation type="submission" date="2020-05" db="EMBL/GenBank/DDBJ databases">
        <authorList>
            <person name="Chiriac C."/>
            <person name="Salcher M."/>
            <person name="Ghai R."/>
            <person name="Kavagutti S V."/>
        </authorList>
    </citation>
    <scope>NUCLEOTIDE SEQUENCE</scope>
</reference>
<feature type="transmembrane region" description="Helical" evidence="5">
    <location>
        <begin position="43"/>
        <end position="61"/>
    </location>
</feature>
<keyword evidence="4 5" id="KW-0472">Membrane</keyword>
<evidence type="ECO:0000256" key="2">
    <source>
        <dbReference type="ARBA" id="ARBA00022692"/>
    </source>
</evidence>
<proteinExistence type="predicted"/>
<accession>A0A6J6ZK89</accession>
<feature type="transmembrane region" description="Helical" evidence="5">
    <location>
        <begin position="73"/>
        <end position="91"/>
    </location>
</feature>
<protein>
    <submittedName>
        <fullName evidence="6">Unannotated protein</fullName>
    </submittedName>
</protein>
<feature type="transmembrane region" description="Helical" evidence="5">
    <location>
        <begin position="134"/>
        <end position="157"/>
    </location>
</feature>
<dbReference type="EMBL" id="CAFAAL010000263">
    <property type="protein sequence ID" value="CAB4822050.1"/>
    <property type="molecule type" value="Genomic_DNA"/>
</dbReference>
<evidence type="ECO:0000256" key="5">
    <source>
        <dbReference type="SAM" id="Phobius"/>
    </source>
</evidence>
<evidence type="ECO:0000313" key="6">
    <source>
        <dbReference type="EMBL" id="CAB4822050.1"/>
    </source>
</evidence>
<sequence>MADPLPLLLAGFFLVALLYSSVGHAGATGYLALMALVGVAPEVMRPTALVLNLAVASIAVLRFSRAGLLPWRTLAPFLIGSIPAAFFTGALTIPAAIYRPLLALVLVAAALRLATRSERDTSPNGAATAPRRPVAVLVGGGIGLLAGATGTGGGVFLTPLVIARRWTTARAAAGLSAGFILANSLAGLAAKPSSLVLLPASLPLALLCAAAGALIGSELGARRIGLVGLRRLLALVMLIAALRIIAG</sequence>
<dbReference type="Pfam" id="PF01925">
    <property type="entry name" value="TauE"/>
    <property type="match status" value="1"/>
</dbReference>
<dbReference type="InterPro" id="IPR051598">
    <property type="entry name" value="TSUP/Inactive_protease-like"/>
</dbReference>
<dbReference type="InterPro" id="IPR002781">
    <property type="entry name" value="TM_pro_TauE-like"/>
</dbReference>
<organism evidence="6">
    <name type="scientific">freshwater metagenome</name>
    <dbReference type="NCBI Taxonomy" id="449393"/>
    <lineage>
        <taxon>unclassified sequences</taxon>
        <taxon>metagenomes</taxon>
        <taxon>ecological metagenomes</taxon>
    </lineage>
</organism>
<feature type="transmembrane region" description="Helical" evidence="5">
    <location>
        <begin position="228"/>
        <end position="246"/>
    </location>
</feature>
<feature type="transmembrane region" description="Helical" evidence="5">
    <location>
        <begin position="195"/>
        <end position="216"/>
    </location>
</feature>
<feature type="transmembrane region" description="Helical" evidence="5">
    <location>
        <begin position="97"/>
        <end position="114"/>
    </location>
</feature>
<keyword evidence="3 5" id="KW-1133">Transmembrane helix</keyword>
<evidence type="ECO:0000256" key="3">
    <source>
        <dbReference type="ARBA" id="ARBA00022989"/>
    </source>
</evidence>
<dbReference type="PANTHER" id="PTHR43701">
    <property type="entry name" value="MEMBRANE TRANSPORTER PROTEIN MJ0441-RELATED"/>
    <property type="match status" value="1"/>
</dbReference>
<feature type="transmembrane region" description="Helical" evidence="5">
    <location>
        <begin position="169"/>
        <end position="188"/>
    </location>
</feature>
<evidence type="ECO:0000256" key="4">
    <source>
        <dbReference type="ARBA" id="ARBA00023136"/>
    </source>
</evidence>